<evidence type="ECO:0000256" key="2">
    <source>
        <dbReference type="SAM" id="MobiDB-lite"/>
    </source>
</evidence>
<dbReference type="SUPFAM" id="SSF57756">
    <property type="entry name" value="Retrovirus zinc finger-like domains"/>
    <property type="match status" value="1"/>
</dbReference>
<dbReference type="EMBL" id="KQ978797">
    <property type="protein sequence ID" value="KYN28326.1"/>
    <property type="molecule type" value="Genomic_DNA"/>
</dbReference>
<dbReference type="GO" id="GO:0003676">
    <property type="term" value="F:nucleic acid binding"/>
    <property type="evidence" value="ECO:0007669"/>
    <property type="project" value="InterPro"/>
</dbReference>
<name>A0A151JNW5_9HYME</name>
<dbReference type="SMART" id="SM00343">
    <property type="entry name" value="ZnF_C2HC"/>
    <property type="match status" value="2"/>
</dbReference>
<keyword evidence="1" id="KW-0863">Zinc-finger</keyword>
<gene>
    <name evidence="4" type="ORF">ALC57_02258</name>
</gene>
<reference evidence="4 5" key="1">
    <citation type="submission" date="2015-09" db="EMBL/GenBank/DDBJ databases">
        <title>Trachymyrmex cornetzi WGS genome.</title>
        <authorList>
            <person name="Nygaard S."/>
            <person name="Hu H."/>
            <person name="Boomsma J."/>
            <person name="Zhang G."/>
        </authorList>
    </citation>
    <scope>NUCLEOTIDE SEQUENCE [LARGE SCALE GENOMIC DNA]</scope>
    <source>
        <strain evidence="4">Tcor2-1</strain>
        <tissue evidence="4">Whole body</tissue>
    </source>
</reference>
<organism evidence="4 5">
    <name type="scientific">Trachymyrmex cornetzi</name>
    <dbReference type="NCBI Taxonomy" id="471704"/>
    <lineage>
        <taxon>Eukaryota</taxon>
        <taxon>Metazoa</taxon>
        <taxon>Ecdysozoa</taxon>
        <taxon>Arthropoda</taxon>
        <taxon>Hexapoda</taxon>
        <taxon>Insecta</taxon>
        <taxon>Pterygota</taxon>
        <taxon>Neoptera</taxon>
        <taxon>Endopterygota</taxon>
        <taxon>Hymenoptera</taxon>
        <taxon>Apocrita</taxon>
        <taxon>Aculeata</taxon>
        <taxon>Formicoidea</taxon>
        <taxon>Formicidae</taxon>
        <taxon>Myrmicinae</taxon>
        <taxon>Trachymyrmex</taxon>
    </lineage>
</organism>
<dbReference type="GO" id="GO:0008270">
    <property type="term" value="F:zinc ion binding"/>
    <property type="evidence" value="ECO:0007669"/>
    <property type="project" value="UniProtKB-KW"/>
</dbReference>
<evidence type="ECO:0000313" key="4">
    <source>
        <dbReference type="EMBL" id="KYN28326.1"/>
    </source>
</evidence>
<feature type="domain" description="CCHC-type" evidence="3">
    <location>
        <begin position="229"/>
        <end position="244"/>
    </location>
</feature>
<dbReference type="AlphaFoldDB" id="A0A151JNW5"/>
<feature type="domain" description="CCHC-type" evidence="3">
    <location>
        <begin position="206"/>
        <end position="219"/>
    </location>
</feature>
<evidence type="ECO:0000313" key="5">
    <source>
        <dbReference type="Proteomes" id="UP000078492"/>
    </source>
</evidence>
<proteinExistence type="predicted"/>
<dbReference type="Proteomes" id="UP000078492">
    <property type="component" value="Unassembled WGS sequence"/>
</dbReference>
<keyword evidence="1" id="KW-0862">Zinc</keyword>
<evidence type="ECO:0000259" key="3">
    <source>
        <dbReference type="PROSITE" id="PS50158"/>
    </source>
</evidence>
<feature type="region of interest" description="Disordered" evidence="2">
    <location>
        <begin position="262"/>
        <end position="395"/>
    </location>
</feature>
<protein>
    <recommendedName>
        <fullName evidence="3">CCHC-type domain-containing protein</fullName>
    </recommendedName>
</protein>
<accession>A0A151JNW5</accession>
<dbReference type="PROSITE" id="PS50158">
    <property type="entry name" value="ZF_CCHC"/>
    <property type="match status" value="2"/>
</dbReference>
<keyword evidence="5" id="KW-1185">Reference proteome</keyword>
<feature type="compositionally biased region" description="Polar residues" evidence="2">
    <location>
        <begin position="1"/>
        <end position="21"/>
    </location>
</feature>
<dbReference type="STRING" id="471704.A0A151JNW5"/>
<dbReference type="Gene3D" id="4.10.60.10">
    <property type="entry name" value="Zinc finger, CCHC-type"/>
    <property type="match status" value="1"/>
</dbReference>
<feature type="compositionally biased region" description="Basic and acidic residues" evidence="2">
    <location>
        <begin position="292"/>
        <end position="338"/>
    </location>
</feature>
<feature type="region of interest" description="Disordered" evidence="2">
    <location>
        <begin position="1"/>
        <end position="30"/>
    </location>
</feature>
<keyword evidence="1" id="KW-0479">Metal-binding</keyword>
<dbReference type="InterPro" id="IPR036875">
    <property type="entry name" value="Znf_CCHC_sf"/>
</dbReference>
<sequence length="395" mass="43303">MNMGKSPSSGVKNSTLSSTPTKNKKAVFSEDVKYRRAPKTAAIQISCRGEATYADVMRLAKEKVDIDAMGISDVRPRKSRSGALLLEIPGAEGGNKADKLAEKLKTALAGQEDVLVTRPEKMAEFRIKDLEESTTKEKILMTLTLLGSCQVGAFKMGEIIPSFNGLGTLWVRCPIAIAKNITKNKRIRIGWTTVRVDLLPERIMLCHRCLEPGHIKKQCSSETDRSALCYRCGLSGHIAKGCAEQVFCPVCAAKNVKANHRMGGPACKPPVTKKKTNREGPISRDTPQSQNKKSENIKMDIDKTGEHLPEKEKVKDREGSVVRQLEKCRVSEAAKSDMDMEVELDVGSLDTQNTPTGTKEEDWPKLGVDWSITEEGDMDKKEQGGGGTQSNVKNG</sequence>
<evidence type="ECO:0000256" key="1">
    <source>
        <dbReference type="PROSITE-ProRule" id="PRU00047"/>
    </source>
</evidence>
<dbReference type="InterPro" id="IPR001878">
    <property type="entry name" value="Znf_CCHC"/>
</dbReference>